<dbReference type="Proteomes" id="UP000295277">
    <property type="component" value="Unassembled WGS sequence"/>
</dbReference>
<feature type="region of interest" description="Disordered" evidence="1">
    <location>
        <begin position="249"/>
        <end position="268"/>
    </location>
</feature>
<feature type="region of interest" description="Disordered" evidence="1">
    <location>
        <begin position="203"/>
        <end position="244"/>
    </location>
</feature>
<dbReference type="RefSeq" id="WP_132693574.1">
    <property type="nucleotide sequence ID" value="NZ_SLVM01000003.1"/>
</dbReference>
<dbReference type="OrthoDB" id="7847197at2"/>
<comment type="caution">
    <text evidence="3">The sequence shown here is derived from an EMBL/GenBank/DDBJ whole genome shotgun (WGS) entry which is preliminary data.</text>
</comment>
<keyword evidence="2" id="KW-0732">Signal</keyword>
<feature type="region of interest" description="Disordered" evidence="1">
    <location>
        <begin position="165"/>
        <end position="189"/>
    </location>
</feature>
<reference evidence="3 4" key="1">
    <citation type="submission" date="2019-03" db="EMBL/GenBank/DDBJ databases">
        <title>Genomic Encyclopedia of Type Strains, Phase IV (KMG-IV): sequencing the most valuable type-strain genomes for metagenomic binning, comparative biology and taxonomic classification.</title>
        <authorList>
            <person name="Goeker M."/>
        </authorList>
    </citation>
    <scope>NUCLEOTIDE SEQUENCE [LARGE SCALE GENOMIC DNA]</scope>
    <source>
        <strain evidence="3 4">DSM 21153</strain>
    </source>
</reference>
<evidence type="ECO:0000256" key="2">
    <source>
        <dbReference type="SAM" id="SignalP"/>
    </source>
</evidence>
<feature type="chain" id="PRO_5020423914" description="Tetratricopeptide repeat protein" evidence="2">
    <location>
        <begin position="21"/>
        <end position="751"/>
    </location>
</feature>
<keyword evidence="4" id="KW-1185">Reference proteome</keyword>
<evidence type="ECO:0000256" key="1">
    <source>
        <dbReference type="SAM" id="MobiDB-lite"/>
    </source>
</evidence>
<protein>
    <recommendedName>
        <fullName evidence="5">Tetratricopeptide repeat protein</fullName>
    </recommendedName>
</protein>
<feature type="signal peptide" evidence="2">
    <location>
        <begin position="1"/>
        <end position="20"/>
    </location>
</feature>
<accession>A0A4R1Z0M5</accession>
<dbReference type="AlphaFoldDB" id="A0A4R1Z0M5"/>
<gene>
    <name evidence="3" type="ORF">EV216_103145</name>
</gene>
<feature type="compositionally biased region" description="Basic and acidic residues" evidence="1">
    <location>
        <begin position="180"/>
        <end position="189"/>
    </location>
</feature>
<proteinExistence type="predicted"/>
<evidence type="ECO:0000313" key="4">
    <source>
        <dbReference type="Proteomes" id="UP000295277"/>
    </source>
</evidence>
<name>A0A4R1Z0M5_9RHOB</name>
<dbReference type="EMBL" id="SLVM01000003">
    <property type="protein sequence ID" value="TCM87067.1"/>
    <property type="molecule type" value="Genomic_DNA"/>
</dbReference>
<organism evidence="3 4">
    <name type="scientific">Rhodovulum steppense</name>
    <dbReference type="NCBI Taxonomy" id="540251"/>
    <lineage>
        <taxon>Bacteria</taxon>
        <taxon>Pseudomonadati</taxon>
        <taxon>Pseudomonadota</taxon>
        <taxon>Alphaproteobacteria</taxon>
        <taxon>Rhodobacterales</taxon>
        <taxon>Paracoccaceae</taxon>
        <taxon>Rhodovulum</taxon>
    </lineage>
</organism>
<evidence type="ECO:0008006" key="5">
    <source>
        <dbReference type="Google" id="ProtNLM"/>
    </source>
</evidence>
<sequence>MIRRGLLAILLALFWTPALAQTVAIRSGEHADFSRLVFEFPADVSWTLGRGADGYLLRFGNPALDFALGGVFTLIPRTRLADIRQAEPGIVALAVPDGVHADAMLLRPGVLVLDLRTGPAPADSPFEASLVEPRPVEAARPAVVPARPRVRLPLDIGRMTPSPVIGRFLPPEPLAAVDPPDPRVESARSELMKQIGRAASQGLLQAADITPDRPPPSEARGREPEPEPGSADAETPLAGLGDRPNIHVETSIDRGLGPQAARQDRSALGDPCYPDSYFDLAAWGEGQSPGALIAEGRAALLNMRDATDPAGAEKLVRAYLALGFGTEVRAVIDTVRLDTPPAAVWREVGAIIDEGIAENPALFDGQLSCPNRAALWATLARPKISSAAEVDEAAVIRSFSELPLHLRRHLGPILAERFLASGATEAATRVRNAVARAGDKTRSGDLTIVEARIDLSRGETETAEARIEEVLAQGGPATPEAVIVKIESLLISGQVPEMDILRLAEALAYERRDTPQGMRLVELAIRGHATRGNFQTAFGMLLHHGLEPREDLASDLLRALARDGNDADILREAFSGALTVPTIALTPKARLAAADRLLDLGFAPRAGQIIAGIPPQGTDEERLVRARLALAAGRPGEATQYLSGLETTQAERLRAEAARARGDLVEAARHYGAAGDTARQAALAWRERDWSTVETAGPDSQSGYAAMRQTTPAAAFDPAQAPSLAGARDLLEGSGVMRDRLKDLLARTEPR</sequence>
<evidence type="ECO:0000313" key="3">
    <source>
        <dbReference type="EMBL" id="TCM87067.1"/>
    </source>
</evidence>